<organism evidence="1 2">
    <name type="scientific">Granulosicoccus antarcticus IMCC3135</name>
    <dbReference type="NCBI Taxonomy" id="1192854"/>
    <lineage>
        <taxon>Bacteria</taxon>
        <taxon>Pseudomonadati</taxon>
        <taxon>Pseudomonadota</taxon>
        <taxon>Gammaproteobacteria</taxon>
        <taxon>Chromatiales</taxon>
        <taxon>Granulosicoccaceae</taxon>
        <taxon>Granulosicoccus</taxon>
    </lineage>
</organism>
<keyword evidence="2" id="KW-1185">Reference proteome</keyword>
<dbReference type="KEGG" id="gai:IMCC3135_20520"/>
<evidence type="ECO:0000313" key="1">
    <source>
        <dbReference type="EMBL" id="ASJ74181.1"/>
    </source>
</evidence>
<sequence length="114" mass="13013">MECIEGTSEPVEGKAIPLDEASIRQRLKALSQEITSNHADLLELLVRFDDLEGWKTSGARYCAAWMNLEIGIGIQSGWEYLRVGRKLRTLPTHMGYERIYTCILRRACPGQLFR</sequence>
<dbReference type="RefSeq" id="WP_088919244.1">
    <property type="nucleotide sequence ID" value="NZ_CP018632.1"/>
</dbReference>
<accession>A0A2Z2NVW4</accession>
<evidence type="ECO:0000313" key="2">
    <source>
        <dbReference type="Proteomes" id="UP000250079"/>
    </source>
</evidence>
<gene>
    <name evidence="1" type="ORF">IMCC3135_20520</name>
</gene>
<evidence type="ECO:0008006" key="3">
    <source>
        <dbReference type="Google" id="ProtNLM"/>
    </source>
</evidence>
<proteinExistence type="predicted"/>
<dbReference type="Proteomes" id="UP000250079">
    <property type="component" value="Chromosome"/>
</dbReference>
<name>A0A2Z2NVW4_9GAMM</name>
<reference evidence="1 2" key="1">
    <citation type="submission" date="2016-12" db="EMBL/GenBank/DDBJ databases">
        <authorList>
            <person name="Song W.-J."/>
            <person name="Kurnit D.M."/>
        </authorList>
    </citation>
    <scope>NUCLEOTIDE SEQUENCE [LARGE SCALE GENOMIC DNA]</scope>
    <source>
        <strain evidence="1 2">IMCC3135</strain>
    </source>
</reference>
<dbReference type="AlphaFoldDB" id="A0A2Z2NVW4"/>
<dbReference type="EMBL" id="CP018632">
    <property type="protein sequence ID" value="ASJ74181.1"/>
    <property type="molecule type" value="Genomic_DNA"/>
</dbReference>
<protein>
    <recommendedName>
        <fullName evidence="3">DUF222 domain-containing protein</fullName>
    </recommendedName>
</protein>
<dbReference type="OrthoDB" id="5176970at2"/>